<sequence length="316" mass="33062">MKAYRWNGPDSGLQLQDIAVPQPSTGEVLIQVEACGLCHSDCHIISGPGGAWIQQRPITLGHEVAGKVITLGEDVSEVQIGDRVAVALIAPTGGIGLNYDGGYAEYVVAPVKYLESIPENVSFEQAAVATDAITTAYHAVVTEGGVTASTNVAIVGLGGLGSVGLRIAVLQGAMVYGFDIDNRKFDAATRDGAKACFSRLEDAKDIVFDVVVDFVGITSTMAAALKAVKRSGRIVLTGLGGEQLTLPTFDIVYNSVEIRGSLGGTKEELRTVLALISAGKLNPTLEEVPFGKINESLCRLESGQASGRLFSKPTLA</sequence>
<evidence type="ECO:0000313" key="9">
    <source>
        <dbReference type="Proteomes" id="UP000254866"/>
    </source>
</evidence>
<evidence type="ECO:0000259" key="7">
    <source>
        <dbReference type="SMART" id="SM00829"/>
    </source>
</evidence>
<dbReference type="SMART" id="SM00829">
    <property type="entry name" value="PKS_ER"/>
    <property type="match status" value="1"/>
</dbReference>
<dbReference type="SUPFAM" id="SSF51735">
    <property type="entry name" value="NAD(P)-binding Rossmann-fold domains"/>
    <property type="match status" value="1"/>
</dbReference>
<protein>
    <recommendedName>
        <fullName evidence="7">Enoyl reductase (ER) domain-containing protein</fullName>
    </recommendedName>
</protein>
<evidence type="ECO:0000256" key="1">
    <source>
        <dbReference type="ARBA" id="ARBA00001947"/>
    </source>
</evidence>
<dbReference type="RefSeq" id="XP_031866809.1">
    <property type="nucleotide sequence ID" value="XM_032017378.1"/>
</dbReference>
<evidence type="ECO:0000256" key="5">
    <source>
        <dbReference type="ARBA" id="ARBA00023002"/>
    </source>
</evidence>
<dbReference type="PROSITE" id="PS00059">
    <property type="entry name" value="ADH_ZINC"/>
    <property type="match status" value="1"/>
</dbReference>
<gene>
    <name evidence="8" type="ORF">BP5553_08755</name>
</gene>
<dbReference type="InterPro" id="IPR020843">
    <property type="entry name" value="ER"/>
</dbReference>
<comment type="similarity">
    <text evidence="2 6">Belongs to the zinc-containing alcohol dehydrogenase family.</text>
</comment>
<evidence type="ECO:0000256" key="2">
    <source>
        <dbReference type="ARBA" id="ARBA00008072"/>
    </source>
</evidence>
<keyword evidence="9" id="KW-1185">Reference proteome</keyword>
<proteinExistence type="inferred from homology"/>
<reference evidence="8 9" key="1">
    <citation type="journal article" date="2018" name="IMA Fungus">
        <title>IMA Genome-F 9: Draft genome sequence of Annulohypoxylon stygium, Aspergillus mulundensis, Berkeleyomyces basicola (syn. Thielaviopsis basicola), Ceratocystis smalleyi, two Cercospora beticola strains, Coleophoma cylindrospora, Fusarium fracticaudum, Phialophora cf. hyalina, and Morchella septimelata.</title>
        <authorList>
            <person name="Wingfield B.D."/>
            <person name="Bills G.F."/>
            <person name="Dong Y."/>
            <person name="Huang W."/>
            <person name="Nel W.J."/>
            <person name="Swalarsk-Parry B.S."/>
            <person name="Vaghefi N."/>
            <person name="Wilken P.M."/>
            <person name="An Z."/>
            <person name="de Beer Z.W."/>
            <person name="De Vos L."/>
            <person name="Chen L."/>
            <person name="Duong T.A."/>
            <person name="Gao Y."/>
            <person name="Hammerbacher A."/>
            <person name="Kikkert J.R."/>
            <person name="Li Y."/>
            <person name="Li H."/>
            <person name="Li K."/>
            <person name="Li Q."/>
            <person name="Liu X."/>
            <person name="Ma X."/>
            <person name="Naidoo K."/>
            <person name="Pethybridge S.J."/>
            <person name="Sun J."/>
            <person name="Steenkamp E.T."/>
            <person name="van der Nest M.A."/>
            <person name="van Wyk S."/>
            <person name="Wingfield M.J."/>
            <person name="Xiong C."/>
            <person name="Yue Q."/>
            <person name="Zhang X."/>
        </authorList>
    </citation>
    <scope>NUCLEOTIDE SEQUENCE [LARGE SCALE GENOMIC DNA]</scope>
    <source>
        <strain evidence="8 9">BP 5553</strain>
    </source>
</reference>
<dbReference type="InterPro" id="IPR013149">
    <property type="entry name" value="ADH-like_C"/>
</dbReference>
<feature type="domain" description="Enoyl reductase (ER)" evidence="7">
    <location>
        <begin position="8"/>
        <end position="311"/>
    </location>
</feature>
<name>A0A370TF52_9HELO</name>
<dbReference type="GeneID" id="43601604"/>
<keyword evidence="4 6" id="KW-0862">Zinc</keyword>
<dbReference type="InterPro" id="IPR036291">
    <property type="entry name" value="NAD(P)-bd_dom_sf"/>
</dbReference>
<dbReference type="Pfam" id="PF08240">
    <property type="entry name" value="ADH_N"/>
    <property type="match status" value="1"/>
</dbReference>
<dbReference type="InterPro" id="IPR002328">
    <property type="entry name" value="ADH_Zn_CS"/>
</dbReference>
<dbReference type="Gene3D" id="3.90.180.10">
    <property type="entry name" value="Medium-chain alcohol dehydrogenases, catalytic domain"/>
    <property type="match status" value="1"/>
</dbReference>
<comment type="caution">
    <text evidence="8">The sequence shown here is derived from an EMBL/GenBank/DDBJ whole genome shotgun (WGS) entry which is preliminary data.</text>
</comment>
<dbReference type="STRING" id="2656787.A0A370TF52"/>
<dbReference type="SUPFAM" id="SSF50129">
    <property type="entry name" value="GroES-like"/>
    <property type="match status" value="1"/>
</dbReference>
<comment type="cofactor">
    <cofactor evidence="1 6">
        <name>Zn(2+)</name>
        <dbReference type="ChEBI" id="CHEBI:29105"/>
    </cofactor>
</comment>
<evidence type="ECO:0000313" key="8">
    <source>
        <dbReference type="EMBL" id="RDL33316.1"/>
    </source>
</evidence>
<dbReference type="Proteomes" id="UP000254866">
    <property type="component" value="Unassembled WGS sequence"/>
</dbReference>
<dbReference type="GO" id="GO:0004022">
    <property type="term" value="F:alcohol dehydrogenase (NAD+) activity"/>
    <property type="evidence" value="ECO:0007669"/>
    <property type="project" value="TreeGrafter"/>
</dbReference>
<evidence type="ECO:0000256" key="4">
    <source>
        <dbReference type="ARBA" id="ARBA00022833"/>
    </source>
</evidence>
<dbReference type="CDD" id="cd08254">
    <property type="entry name" value="hydroxyacyl_CoA_DH"/>
    <property type="match status" value="1"/>
</dbReference>
<dbReference type="Pfam" id="PF00107">
    <property type="entry name" value="ADH_zinc_N"/>
    <property type="match status" value="1"/>
</dbReference>
<evidence type="ECO:0000256" key="3">
    <source>
        <dbReference type="ARBA" id="ARBA00022723"/>
    </source>
</evidence>
<keyword evidence="5" id="KW-0560">Oxidoreductase</keyword>
<evidence type="ECO:0000256" key="6">
    <source>
        <dbReference type="RuleBase" id="RU361277"/>
    </source>
</evidence>
<dbReference type="AlphaFoldDB" id="A0A370TF52"/>
<dbReference type="GO" id="GO:0005737">
    <property type="term" value="C:cytoplasm"/>
    <property type="evidence" value="ECO:0007669"/>
    <property type="project" value="TreeGrafter"/>
</dbReference>
<dbReference type="GO" id="GO:0008270">
    <property type="term" value="F:zinc ion binding"/>
    <property type="evidence" value="ECO:0007669"/>
    <property type="project" value="InterPro"/>
</dbReference>
<dbReference type="OrthoDB" id="1879366at2759"/>
<dbReference type="InterPro" id="IPR013154">
    <property type="entry name" value="ADH-like_N"/>
</dbReference>
<dbReference type="InterPro" id="IPR011032">
    <property type="entry name" value="GroES-like_sf"/>
</dbReference>
<organism evidence="8 9">
    <name type="scientific">Venustampulla echinocandica</name>
    <dbReference type="NCBI Taxonomy" id="2656787"/>
    <lineage>
        <taxon>Eukaryota</taxon>
        <taxon>Fungi</taxon>
        <taxon>Dikarya</taxon>
        <taxon>Ascomycota</taxon>
        <taxon>Pezizomycotina</taxon>
        <taxon>Leotiomycetes</taxon>
        <taxon>Helotiales</taxon>
        <taxon>Pleuroascaceae</taxon>
        <taxon>Venustampulla</taxon>
    </lineage>
</organism>
<dbReference type="PANTHER" id="PTHR42940">
    <property type="entry name" value="ALCOHOL DEHYDROGENASE 1-RELATED"/>
    <property type="match status" value="1"/>
</dbReference>
<dbReference type="PANTHER" id="PTHR42940:SF8">
    <property type="entry name" value="VACUOLAR PROTEIN SORTING-ASSOCIATED PROTEIN 11"/>
    <property type="match status" value="1"/>
</dbReference>
<dbReference type="EMBL" id="NPIC01000009">
    <property type="protein sequence ID" value="RDL33316.1"/>
    <property type="molecule type" value="Genomic_DNA"/>
</dbReference>
<keyword evidence="3 6" id="KW-0479">Metal-binding</keyword>
<accession>A0A370TF52</accession>